<evidence type="ECO:0000313" key="6">
    <source>
        <dbReference type="EMBL" id="RTQ93447.1"/>
    </source>
</evidence>
<dbReference type="InterPro" id="IPR002197">
    <property type="entry name" value="HTH_Fis"/>
</dbReference>
<evidence type="ECO:0000256" key="4">
    <source>
        <dbReference type="ARBA" id="ARBA00023163"/>
    </source>
</evidence>
<comment type="caution">
    <text evidence="6">The sequence shown here is derived from an EMBL/GenBank/DDBJ whole genome shotgun (WGS) entry which is preliminary data.</text>
</comment>
<dbReference type="Pfam" id="PF06506">
    <property type="entry name" value="PrpR_N"/>
    <property type="match status" value="1"/>
</dbReference>
<accession>A0A431USP7</accession>
<dbReference type="Gene3D" id="1.10.8.60">
    <property type="match status" value="1"/>
</dbReference>
<dbReference type="GO" id="GO:0000156">
    <property type="term" value="F:phosphorelay response regulator activity"/>
    <property type="evidence" value="ECO:0007669"/>
    <property type="project" value="InterPro"/>
</dbReference>
<dbReference type="AlphaFoldDB" id="A0A431USP7"/>
<keyword evidence="4" id="KW-0804">Transcription</keyword>
<keyword evidence="7" id="KW-1185">Reference proteome</keyword>
<dbReference type="Gene3D" id="3.40.50.300">
    <property type="entry name" value="P-loop containing nucleotide triphosphate hydrolases"/>
    <property type="match status" value="1"/>
</dbReference>
<dbReference type="InterPro" id="IPR027417">
    <property type="entry name" value="P-loop_NTPase"/>
</dbReference>
<evidence type="ECO:0000259" key="5">
    <source>
        <dbReference type="PROSITE" id="PS50045"/>
    </source>
</evidence>
<name>A0A431USP7_9BACI</name>
<dbReference type="GO" id="GO:0043565">
    <property type="term" value="F:sequence-specific DNA binding"/>
    <property type="evidence" value="ECO:0007669"/>
    <property type="project" value="InterPro"/>
</dbReference>
<feature type="domain" description="Sigma-54 factor interaction" evidence="5">
    <location>
        <begin position="339"/>
        <end position="486"/>
    </location>
</feature>
<dbReference type="PANTHER" id="PTHR32071">
    <property type="entry name" value="TRANSCRIPTIONAL REGULATORY PROTEIN"/>
    <property type="match status" value="1"/>
</dbReference>
<dbReference type="Gene3D" id="3.40.50.10660">
    <property type="entry name" value="PrpR receptor domain-like"/>
    <property type="match status" value="1"/>
</dbReference>
<protein>
    <submittedName>
        <fullName evidence="6">Sigma-54-dependent transcriptional regulator</fullName>
    </submittedName>
</protein>
<dbReference type="PANTHER" id="PTHR32071:SF57">
    <property type="entry name" value="C4-DICARBOXYLATE TRANSPORT TRANSCRIPTIONAL REGULATORY PROTEIN DCTD"/>
    <property type="match status" value="1"/>
</dbReference>
<evidence type="ECO:0000256" key="3">
    <source>
        <dbReference type="ARBA" id="ARBA00023015"/>
    </source>
</evidence>
<dbReference type="PROSITE" id="PS50045">
    <property type="entry name" value="SIGMA54_INTERACT_4"/>
    <property type="match status" value="1"/>
</dbReference>
<dbReference type="Pfam" id="PF02954">
    <property type="entry name" value="HTH_8"/>
    <property type="match status" value="1"/>
</dbReference>
<dbReference type="InterPro" id="IPR009057">
    <property type="entry name" value="Homeodomain-like_sf"/>
</dbReference>
<dbReference type="OrthoDB" id="9771372at2"/>
<evidence type="ECO:0000313" key="7">
    <source>
        <dbReference type="Proteomes" id="UP000276349"/>
    </source>
</evidence>
<dbReference type="Pfam" id="PF00158">
    <property type="entry name" value="Sigma54_activat"/>
    <property type="match status" value="1"/>
</dbReference>
<dbReference type="SUPFAM" id="SSF52540">
    <property type="entry name" value="P-loop containing nucleoside triphosphate hydrolases"/>
    <property type="match status" value="1"/>
</dbReference>
<dbReference type="InterPro" id="IPR058031">
    <property type="entry name" value="AAA_lid_NorR"/>
</dbReference>
<proteinExistence type="predicted"/>
<dbReference type="RefSeq" id="WP_126294044.1">
    <property type="nucleotide sequence ID" value="NZ_CP185866.1"/>
</dbReference>
<dbReference type="GO" id="GO:0006355">
    <property type="term" value="P:regulation of DNA-templated transcription"/>
    <property type="evidence" value="ECO:0007669"/>
    <property type="project" value="InterPro"/>
</dbReference>
<gene>
    <name evidence="6" type="ORF">EKG35_08635</name>
</gene>
<reference evidence="6 7" key="1">
    <citation type="submission" date="2018-12" db="EMBL/GenBank/DDBJ databases">
        <authorList>
            <person name="Yu L."/>
        </authorList>
    </citation>
    <scope>NUCLEOTIDE SEQUENCE [LARGE SCALE GENOMIC DNA]</scope>
    <source>
        <strain evidence="6 7">S5H2222</strain>
    </source>
</reference>
<dbReference type="PRINTS" id="PR01590">
    <property type="entry name" value="HTHFIS"/>
</dbReference>
<dbReference type="InterPro" id="IPR002078">
    <property type="entry name" value="Sigma_54_int"/>
</dbReference>
<evidence type="ECO:0000256" key="1">
    <source>
        <dbReference type="ARBA" id="ARBA00022741"/>
    </source>
</evidence>
<keyword evidence="3" id="KW-0805">Transcription regulation</keyword>
<evidence type="ECO:0000256" key="2">
    <source>
        <dbReference type="ARBA" id="ARBA00022840"/>
    </source>
</evidence>
<dbReference type="SUPFAM" id="SSF159800">
    <property type="entry name" value="PrpR receptor domain-like"/>
    <property type="match status" value="1"/>
</dbReference>
<keyword evidence="2" id="KW-0067">ATP-binding</keyword>
<organism evidence="6 7">
    <name type="scientific">Lysinibacillus telephonicus</name>
    <dbReference type="NCBI Taxonomy" id="1714840"/>
    <lineage>
        <taxon>Bacteria</taxon>
        <taxon>Bacillati</taxon>
        <taxon>Bacillota</taxon>
        <taxon>Bacilli</taxon>
        <taxon>Bacillales</taxon>
        <taxon>Bacillaceae</taxon>
        <taxon>Lysinibacillus</taxon>
    </lineage>
</organism>
<dbReference type="Gene3D" id="3.40.50.2300">
    <property type="match status" value="1"/>
</dbReference>
<sequence length="557" mass="64072">MNIHIITPYEAMIPIINDCIPYFPELTIRVSVGDLENGVKIALLDEQKDTDIIISRGGTAKLIKAAVNIPVLDMQVSGYDMMRSLTLASNLSNKTAIVGFSNITSAAQSIIDLMELPLSVYTVQNSEEVAPLIVELKNKGYQQIVGDFITYKTSNAYGLKGLLIQSGKESIMNALENAKQLYSYLNKRNNTSTIFEQMLLKKYDNLLMLDERNEVVYEHFTNMVLEPEIAEQVNILKTAIEINKNEGSRKYVTNGYIIEINGYFFEGNQYKLFTFKKHPLKNFNQQGLSVMTSHSFEPLIIQSERMRIVYDQLQTYFQQNEPILLLGEKGTGKDFISTFIHQQKEIDGLLLTIDFELFDVDHIDTIPLQNVRTIKFIRIDTVKDVNNIIPFIKKCMNLNIHLFIMSEKDINTSLFNPLHLNKIQLPPLLERQEDFEPFVHYFISKNHEQLGTRAIKIKNESLSILQKANYPSHIDDLKYIVKQITLAENDYVIHQETVEEVLQQEKASLKSISFKGTLKEIEKEIIEIVLKEENYNQSKTAERLGINRATLWRKLKE</sequence>
<dbReference type="Pfam" id="PF25601">
    <property type="entry name" value="AAA_lid_14"/>
    <property type="match status" value="1"/>
</dbReference>
<dbReference type="SUPFAM" id="SSF46689">
    <property type="entry name" value="Homeodomain-like"/>
    <property type="match status" value="1"/>
</dbReference>
<keyword evidence="1" id="KW-0547">Nucleotide-binding</keyword>
<dbReference type="Gene3D" id="1.10.10.60">
    <property type="entry name" value="Homeodomain-like"/>
    <property type="match status" value="1"/>
</dbReference>
<dbReference type="EMBL" id="RXNR01000019">
    <property type="protein sequence ID" value="RTQ93447.1"/>
    <property type="molecule type" value="Genomic_DNA"/>
</dbReference>
<dbReference type="InterPro" id="IPR010524">
    <property type="entry name" value="Sig_transdc_resp-reg_PrpR_N"/>
</dbReference>
<dbReference type="GO" id="GO:0005524">
    <property type="term" value="F:ATP binding"/>
    <property type="evidence" value="ECO:0007669"/>
    <property type="project" value="UniProtKB-KW"/>
</dbReference>
<dbReference type="Proteomes" id="UP000276349">
    <property type="component" value="Unassembled WGS sequence"/>
</dbReference>